<comment type="caution">
    <text evidence="2">The sequence shown here is derived from an EMBL/GenBank/DDBJ whole genome shotgun (WGS) entry which is preliminary data.</text>
</comment>
<gene>
    <name evidence="2" type="ORF">KHLLAP_LOCUS7542</name>
</gene>
<feature type="region of interest" description="Disordered" evidence="1">
    <location>
        <begin position="27"/>
        <end position="55"/>
    </location>
</feature>
<evidence type="ECO:0000313" key="2">
    <source>
        <dbReference type="EMBL" id="CAJ2507074.1"/>
    </source>
</evidence>
<dbReference type="Proteomes" id="UP001295740">
    <property type="component" value="Unassembled WGS sequence"/>
</dbReference>
<reference evidence="2" key="1">
    <citation type="submission" date="2023-10" db="EMBL/GenBank/DDBJ databases">
        <authorList>
            <person name="Hackl T."/>
        </authorList>
    </citation>
    <scope>NUCLEOTIDE SEQUENCE</scope>
</reference>
<protein>
    <submittedName>
        <fullName evidence="2">Uu.00g082600.m01.CDS01</fullName>
    </submittedName>
</protein>
<sequence length="187" mass="19930">MQAVGRREDLAVPQMARDNWIIRARKTRHQHPPDAPYAAHSPFPPPPPFPIPIPSLPPRSITVSQAYSSTESGSRVDAALRGHLEVRALGVRGDGLLARAVLGAVVVELDPDRGGRVVIPGSLRPGHGHAEDKVAFLVQNLNTGASFDLGADACALRLQTEINGYNGGGQSDASGWRFKPEPNNGIC</sequence>
<name>A0AAI8VLE5_9PEZI</name>
<organism evidence="2 3">
    <name type="scientific">Anthostomella pinea</name>
    <dbReference type="NCBI Taxonomy" id="933095"/>
    <lineage>
        <taxon>Eukaryota</taxon>
        <taxon>Fungi</taxon>
        <taxon>Dikarya</taxon>
        <taxon>Ascomycota</taxon>
        <taxon>Pezizomycotina</taxon>
        <taxon>Sordariomycetes</taxon>
        <taxon>Xylariomycetidae</taxon>
        <taxon>Xylariales</taxon>
        <taxon>Xylariaceae</taxon>
        <taxon>Anthostomella</taxon>
    </lineage>
</organism>
<evidence type="ECO:0000256" key="1">
    <source>
        <dbReference type="SAM" id="MobiDB-lite"/>
    </source>
</evidence>
<proteinExistence type="predicted"/>
<dbReference type="AlphaFoldDB" id="A0AAI8VLE5"/>
<keyword evidence="3" id="KW-1185">Reference proteome</keyword>
<dbReference type="EMBL" id="CAUWAG010000010">
    <property type="protein sequence ID" value="CAJ2507074.1"/>
    <property type="molecule type" value="Genomic_DNA"/>
</dbReference>
<evidence type="ECO:0000313" key="3">
    <source>
        <dbReference type="Proteomes" id="UP001295740"/>
    </source>
</evidence>
<accession>A0AAI8VLE5</accession>
<feature type="compositionally biased region" description="Pro residues" evidence="1">
    <location>
        <begin position="42"/>
        <end position="55"/>
    </location>
</feature>